<dbReference type="EMBL" id="JAKOGI010000252">
    <property type="protein sequence ID" value="KAJ8438477.1"/>
    <property type="molecule type" value="Genomic_DNA"/>
</dbReference>
<protein>
    <submittedName>
        <fullName evidence="1">Uncharacterized protein</fullName>
    </submittedName>
</protein>
<sequence>METGLEDAWKRFSLTIEEKAVAPGPLMATFSSSRNLPALSILCSPIKHQRRINAAVKLEEKRIYLAYRNSTVATKVKAKLSFNPSHAALADTPTPVKEGAASYFDNMILNGDLLLQPGNDAFKRKLMDRGKSSTVDRKIRVQDNELDLAPPNLQ</sequence>
<evidence type="ECO:0000313" key="1">
    <source>
        <dbReference type="EMBL" id="KAJ8438477.1"/>
    </source>
</evidence>
<gene>
    <name evidence="1" type="ORF">Cgig2_008964</name>
</gene>
<proteinExistence type="predicted"/>
<keyword evidence="2" id="KW-1185">Reference proteome</keyword>
<name>A0A9Q1QDT2_9CARY</name>
<dbReference type="Proteomes" id="UP001153076">
    <property type="component" value="Unassembled WGS sequence"/>
</dbReference>
<organism evidence="1 2">
    <name type="scientific">Carnegiea gigantea</name>
    <dbReference type="NCBI Taxonomy" id="171969"/>
    <lineage>
        <taxon>Eukaryota</taxon>
        <taxon>Viridiplantae</taxon>
        <taxon>Streptophyta</taxon>
        <taxon>Embryophyta</taxon>
        <taxon>Tracheophyta</taxon>
        <taxon>Spermatophyta</taxon>
        <taxon>Magnoliopsida</taxon>
        <taxon>eudicotyledons</taxon>
        <taxon>Gunneridae</taxon>
        <taxon>Pentapetalae</taxon>
        <taxon>Caryophyllales</taxon>
        <taxon>Cactineae</taxon>
        <taxon>Cactaceae</taxon>
        <taxon>Cactoideae</taxon>
        <taxon>Echinocereeae</taxon>
        <taxon>Carnegiea</taxon>
    </lineage>
</organism>
<reference evidence="1" key="1">
    <citation type="submission" date="2022-04" db="EMBL/GenBank/DDBJ databases">
        <title>Carnegiea gigantea Genome sequencing and assembly v2.</title>
        <authorList>
            <person name="Copetti D."/>
            <person name="Sanderson M.J."/>
            <person name="Burquez A."/>
            <person name="Wojciechowski M.F."/>
        </authorList>
    </citation>
    <scope>NUCLEOTIDE SEQUENCE</scope>
    <source>
        <strain evidence="1">SGP5-SGP5p</strain>
        <tissue evidence="1">Aerial part</tissue>
    </source>
</reference>
<evidence type="ECO:0000313" key="2">
    <source>
        <dbReference type="Proteomes" id="UP001153076"/>
    </source>
</evidence>
<dbReference type="AlphaFoldDB" id="A0A9Q1QDT2"/>
<comment type="caution">
    <text evidence="1">The sequence shown here is derived from an EMBL/GenBank/DDBJ whole genome shotgun (WGS) entry which is preliminary data.</text>
</comment>
<accession>A0A9Q1QDT2</accession>